<dbReference type="EMBL" id="CAJOBD010007931">
    <property type="protein sequence ID" value="CAF4099137.1"/>
    <property type="molecule type" value="Genomic_DNA"/>
</dbReference>
<dbReference type="Proteomes" id="UP000663870">
    <property type="component" value="Unassembled WGS sequence"/>
</dbReference>
<feature type="region of interest" description="Disordered" evidence="1">
    <location>
        <begin position="1"/>
        <end position="22"/>
    </location>
</feature>
<dbReference type="Proteomes" id="UP000663836">
    <property type="component" value="Unassembled WGS sequence"/>
</dbReference>
<sequence>MGSKRKRDEASPVRKRATQSTNITTSVKLTELKAIIENGLKNHPMKMAARQYLSNTKGEIDIDQLVKLLDESSAQPKSEKLLKALTERGENMPDFLTVRDINDSCLECTLDSNKHAVYVLTITLPKTIYNNMKNHPKFRKWKIMKKAHVDGEFVYLKGKIGETTNFYNRSKSYYKKNYSNEKNPLSRVLAYLKTQDETSGKRQFREWVRIWPILSGKNMNTEEETIKMETFCSFLIGPKGNSGYYYVGRVHNLTTEAKRENGERLIKYGKKLVKRPGEAMITRHQLNAIRLNKLMLEMVEGPDGTMITRNQLNAIRLNELMSEMIEGPDGTMITRNQLNGKSLSKLMSEMIEGPGGEMVKRRTIAVKNMVEQRRQSICRSDGVVRTGFQQGMVTRNSNDSEEAKNTIDAFVKRTNIYQKPGYEEPRVILACASKIPNLCCYGLSC</sequence>
<evidence type="ECO:0000313" key="4">
    <source>
        <dbReference type="EMBL" id="CAF4023999.1"/>
    </source>
</evidence>
<keyword evidence="7" id="KW-1185">Reference proteome</keyword>
<accession>A0A819Q705</accession>
<dbReference type="EMBL" id="CAJNOL010004308">
    <property type="protein sequence ID" value="CAF1585487.1"/>
    <property type="molecule type" value="Genomic_DNA"/>
</dbReference>
<feature type="compositionally biased region" description="Basic and acidic residues" evidence="1">
    <location>
        <begin position="1"/>
        <end position="12"/>
    </location>
</feature>
<dbReference type="EMBL" id="CAJOAX010008029">
    <property type="protein sequence ID" value="CAF4023999.1"/>
    <property type="molecule type" value="Genomic_DNA"/>
</dbReference>
<dbReference type="AlphaFoldDB" id="A0A819Q705"/>
<dbReference type="Proteomes" id="UP000663823">
    <property type="component" value="Unassembled WGS sequence"/>
</dbReference>
<gene>
    <name evidence="5" type="ORF">JBS370_LOCUS31648</name>
    <name evidence="3" type="ORF">JXQ802_LOCUS46677</name>
    <name evidence="4" type="ORF">OTI717_LOCUS30264</name>
    <name evidence="2" type="ORF">PYM288_LOCUS18258</name>
</gene>
<dbReference type="EMBL" id="CAJNOH010000552">
    <property type="protein sequence ID" value="CAF1072839.1"/>
    <property type="molecule type" value="Genomic_DNA"/>
</dbReference>
<evidence type="ECO:0000313" key="6">
    <source>
        <dbReference type="Proteomes" id="UP000663823"/>
    </source>
</evidence>
<protein>
    <submittedName>
        <fullName evidence="4">Uncharacterized protein</fullName>
    </submittedName>
</protein>
<organism evidence="4 6">
    <name type="scientific">Rotaria sordida</name>
    <dbReference type="NCBI Taxonomy" id="392033"/>
    <lineage>
        <taxon>Eukaryota</taxon>
        <taxon>Metazoa</taxon>
        <taxon>Spiralia</taxon>
        <taxon>Gnathifera</taxon>
        <taxon>Rotifera</taxon>
        <taxon>Eurotatoria</taxon>
        <taxon>Bdelloidea</taxon>
        <taxon>Philodinida</taxon>
        <taxon>Philodinidae</taxon>
        <taxon>Rotaria</taxon>
    </lineage>
</organism>
<name>A0A819Q705_9BILA</name>
<evidence type="ECO:0000313" key="2">
    <source>
        <dbReference type="EMBL" id="CAF1072839.1"/>
    </source>
</evidence>
<evidence type="ECO:0000313" key="3">
    <source>
        <dbReference type="EMBL" id="CAF1585487.1"/>
    </source>
</evidence>
<proteinExistence type="predicted"/>
<comment type="caution">
    <text evidence="4">The sequence shown here is derived from an EMBL/GenBank/DDBJ whole genome shotgun (WGS) entry which is preliminary data.</text>
</comment>
<evidence type="ECO:0000313" key="7">
    <source>
        <dbReference type="Proteomes" id="UP000663870"/>
    </source>
</evidence>
<reference evidence="4" key="1">
    <citation type="submission" date="2021-02" db="EMBL/GenBank/DDBJ databases">
        <authorList>
            <person name="Nowell W R."/>
        </authorList>
    </citation>
    <scope>NUCLEOTIDE SEQUENCE</scope>
</reference>
<dbReference type="Proteomes" id="UP000663854">
    <property type="component" value="Unassembled WGS sequence"/>
</dbReference>
<evidence type="ECO:0000313" key="5">
    <source>
        <dbReference type="EMBL" id="CAF4099137.1"/>
    </source>
</evidence>
<evidence type="ECO:0000256" key="1">
    <source>
        <dbReference type="SAM" id="MobiDB-lite"/>
    </source>
</evidence>